<sequence length="166" mass="18631">MKNHPLIACSDFRKYFLGRSISAVGDKFYTIALAWWVLSQGENSGVLLGILMASSILPVVLFGPMAGTLADRMNRKKCMLIADGARFFFISVLFILCMFDWLSLPLLYLLVFLGFPLTFILNGFLLNMFSLQQLLIFNGIAVLIVNFGFLVIPKYRFPGGDILCKL</sequence>
<evidence type="ECO:0000256" key="6">
    <source>
        <dbReference type="ARBA" id="ARBA00023136"/>
    </source>
</evidence>
<protein>
    <recommendedName>
        <fullName evidence="10">Major facilitator superfamily MFS_1</fullName>
    </recommendedName>
</protein>
<evidence type="ECO:0000256" key="3">
    <source>
        <dbReference type="ARBA" id="ARBA00022475"/>
    </source>
</evidence>
<evidence type="ECO:0000256" key="1">
    <source>
        <dbReference type="ARBA" id="ARBA00004651"/>
    </source>
</evidence>
<feature type="transmembrane region" description="Helical" evidence="7">
    <location>
        <begin position="44"/>
        <end position="66"/>
    </location>
</feature>
<dbReference type="HOGENOM" id="CLU_1600045_0_0_9"/>
<keyword evidence="5 7" id="KW-1133">Transmembrane helix</keyword>
<feature type="transmembrane region" description="Helical" evidence="7">
    <location>
        <begin position="21"/>
        <end position="38"/>
    </location>
</feature>
<feature type="transmembrane region" description="Helical" evidence="7">
    <location>
        <begin position="107"/>
        <end position="127"/>
    </location>
</feature>
<dbReference type="AlphaFoldDB" id="C8W357"/>
<organism evidence="8 9">
    <name type="scientific">Desulfofarcimen acetoxidans (strain ATCC 49208 / DSM 771 / KCTC 5769 / VKM B-1644 / 5575)</name>
    <name type="common">Desulfotomaculum acetoxidans</name>
    <dbReference type="NCBI Taxonomy" id="485916"/>
    <lineage>
        <taxon>Bacteria</taxon>
        <taxon>Bacillati</taxon>
        <taxon>Bacillota</taxon>
        <taxon>Clostridia</taxon>
        <taxon>Eubacteriales</taxon>
        <taxon>Peptococcaceae</taxon>
        <taxon>Desulfofarcimen</taxon>
    </lineage>
</organism>
<comment type="subcellular location">
    <subcellularLocation>
        <location evidence="1">Cell membrane</location>
        <topology evidence="1">Multi-pass membrane protein</topology>
    </subcellularLocation>
</comment>
<keyword evidence="6 7" id="KW-0472">Membrane</keyword>
<feature type="transmembrane region" description="Helical" evidence="7">
    <location>
        <begin position="134"/>
        <end position="152"/>
    </location>
</feature>
<dbReference type="Pfam" id="PF05977">
    <property type="entry name" value="MFS_3"/>
    <property type="match status" value="1"/>
</dbReference>
<gene>
    <name evidence="8" type="ordered locus">Dtox_0931</name>
</gene>
<evidence type="ECO:0000313" key="8">
    <source>
        <dbReference type="EMBL" id="ACV61824.1"/>
    </source>
</evidence>
<evidence type="ECO:0008006" key="10">
    <source>
        <dbReference type="Google" id="ProtNLM"/>
    </source>
</evidence>
<dbReference type="OrthoDB" id="9775268at2"/>
<dbReference type="RefSeq" id="WP_015756539.1">
    <property type="nucleotide sequence ID" value="NC_013216.1"/>
</dbReference>
<proteinExistence type="predicted"/>
<reference evidence="8 9" key="1">
    <citation type="journal article" date="2009" name="Stand. Genomic Sci.">
        <title>Complete genome sequence of Desulfotomaculum acetoxidans type strain (5575).</title>
        <authorList>
            <person name="Spring S."/>
            <person name="Lapidus A."/>
            <person name="Schroder M."/>
            <person name="Gleim D."/>
            <person name="Sims D."/>
            <person name="Meincke L."/>
            <person name="Glavina Del Rio T."/>
            <person name="Tice H."/>
            <person name="Copeland A."/>
            <person name="Cheng J.F."/>
            <person name="Lucas S."/>
            <person name="Chen F."/>
            <person name="Nolan M."/>
            <person name="Bruce D."/>
            <person name="Goodwin L."/>
            <person name="Pitluck S."/>
            <person name="Ivanova N."/>
            <person name="Mavromatis K."/>
            <person name="Mikhailova N."/>
            <person name="Pati A."/>
            <person name="Chen A."/>
            <person name="Palaniappan K."/>
            <person name="Land M."/>
            <person name="Hauser L."/>
            <person name="Chang Y.J."/>
            <person name="Jeffries C.D."/>
            <person name="Chain P."/>
            <person name="Saunders E."/>
            <person name="Brettin T."/>
            <person name="Detter J.C."/>
            <person name="Goker M."/>
            <person name="Bristow J."/>
            <person name="Eisen J.A."/>
            <person name="Markowitz V."/>
            <person name="Hugenholtz P."/>
            <person name="Kyrpides N.C."/>
            <person name="Klenk H.P."/>
            <person name="Han C."/>
        </authorList>
    </citation>
    <scope>NUCLEOTIDE SEQUENCE [LARGE SCALE GENOMIC DNA]</scope>
    <source>
        <strain evidence="9">ATCC 49208 / DSM 771 / VKM B-1644</strain>
    </source>
</reference>
<dbReference type="InterPro" id="IPR036259">
    <property type="entry name" value="MFS_trans_sf"/>
</dbReference>
<dbReference type="KEGG" id="dae:Dtox_0931"/>
<keyword evidence="4 7" id="KW-0812">Transmembrane</keyword>
<dbReference type="SUPFAM" id="SSF103473">
    <property type="entry name" value="MFS general substrate transporter"/>
    <property type="match status" value="1"/>
</dbReference>
<keyword evidence="3" id="KW-1003">Cell membrane</keyword>
<dbReference type="STRING" id="485916.Dtox_0931"/>
<evidence type="ECO:0000256" key="7">
    <source>
        <dbReference type="SAM" id="Phobius"/>
    </source>
</evidence>
<dbReference type="eggNOG" id="COG2814">
    <property type="taxonomic scope" value="Bacteria"/>
</dbReference>
<dbReference type="Gene3D" id="1.20.1250.20">
    <property type="entry name" value="MFS general substrate transporter like domains"/>
    <property type="match status" value="1"/>
</dbReference>
<evidence type="ECO:0000256" key="4">
    <source>
        <dbReference type="ARBA" id="ARBA00022692"/>
    </source>
</evidence>
<evidence type="ECO:0000256" key="5">
    <source>
        <dbReference type="ARBA" id="ARBA00022989"/>
    </source>
</evidence>
<dbReference type="PANTHER" id="PTHR23513:SF6">
    <property type="entry name" value="MAJOR FACILITATOR SUPERFAMILY ASSOCIATED DOMAIN-CONTAINING PROTEIN"/>
    <property type="match status" value="1"/>
</dbReference>
<feature type="transmembrane region" description="Helical" evidence="7">
    <location>
        <begin position="78"/>
        <end position="101"/>
    </location>
</feature>
<evidence type="ECO:0000313" key="9">
    <source>
        <dbReference type="Proteomes" id="UP000002217"/>
    </source>
</evidence>
<accession>C8W357</accession>
<name>C8W357_DESAS</name>
<keyword evidence="2" id="KW-0813">Transport</keyword>
<dbReference type="GO" id="GO:0005886">
    <property type="term" value="C:plasma membrane"/>
    <property type="evidence" value="ECO:0007669"/>
    <property type="project" value="UniProtKB-SubCell"/>
</dbReference>
<dbReference type="EMBL" id="CP001720">
    <property type="protein sequence ID" value="ACV61824.1"/>
    <property type="molecule type" value="Genomic_DNA"/>
</dbReference>
<dbReference type="Proteomes" id="UP000002217">
    <property type="component" value="Chromosome"/>
</dbReference>
<keyword evidence="9" id="KW-1185">Reference proteome</keyword>
<dbReference type="InterPro" id="IPR010290">
    <property type="entry name" value="TM_effector"/>
</dbReference>
<dbReference type="PANTHER" id="PTHR23513">
    <property type="entry name" value="INTEGRAL MEMBRANE EFFLUX PROTEIN-RELATED"/>
    <property type="match status" value="1"/>
</dbReference>
<evidence type="ECO:0000256" key="2">
    <source>
        <dbReference type="ARBA" id="ARBA00022448"/>
    </source>
</evidence>